<feature type="transmembrane region" description="Helical" evidence="1">
    <location>
        <begin position="67"/>
        <end position="84"/>
    </location>
</feature>
<keyword evidence="3" id="KW-1185">Reference proteome</keyword>
<protein>
    <submittedName>
        <fullName evidence="2">Uncharacterized protein</fullName>
    </submittedName>
</protein>
<dbReference type="AlphaFoldDB" id="A0AAV2DSW3"/>
<proteinExistence type="predicted"/>
<keyword evidence="1" id="KW-1133">Transmembrane helix</keyword>
<accession>A0AAV2DSW3</accession>
<reference evidence="2 3" key="1">
    <citation type="submission" date="2024-04" db="EMBL/GenBank/DDBJ databases">
        <authorList>
            <person name="Fracassetti M."/>
        </authorList>
    </citation>
    <scope>NUCLEOTIDE SEQUENCE [LARGE SCALE GENOMIC DNA]</scope>
</reference>
<keyword evidence="1" id="KW-0472">Membrane</keyword>
<sequence length="103" mass="11871">MITRSKLVEQLFEDYRIRARHRCPALSIFSPKPHLVSWADVAVALVWALVFSMLVILSCLAIHFRHFWVSAIEICLAMLLLLRLQSSRQALAKKRDRGLPLSM</sequence>
<evidence type="ECO:0000256" key="1">
    <source>
        <dbReference type="SAM" id="Phobius"/>
    </source>
</evidence>
<keyword evidence="1" id="KW-0812">Transmembrane</keyword>
<evidence type="ECO:0000313" key="3">
    <source>
        <dbReference type="Proteomes" id="UP001497516"/>
    </source>
</evidence>
<evidence type="ECO:0000313" key="2">
    <source>
        <dbReference type="EMBL" id="CAL1376629.1"/>
    </source>
</evidence>
<gene>
    <name evidence="2" type="ORF">LTRI10_LOCUS18346</name>
</gene>
<dbReference type="PANTHER" id="PTHR34936">
    <property type="entry name" value="EXPRESSED PROTEIN"/>
    <property type="match status" value="1"/>
</dbReference>
<dbReference type="Proteomes" id="UP001497516">
    <property type="component" value="Chromosome 3"/>
</dbReference>
<feature type="transmembrane region" description="Helical" evidence="1">
    <location>
        <begin position="35"/>
        <end position="61"/>
    </location>
</feature>
<dbReference type="PANTHER" id="PTHR34936:SF2">
    <property type="entry name" value="EXPRESSED PROTEIN"/>
    <property type="match status" value="1"/>
</dbReference>
<organism evidence="2 3">
    <name type="scientific">Linum trigynum</name>
    <dbReference type="NCBI Taxonomy" id="586398"/>
    <lineage>
        <taxon>Eukaryota</taxon>
        <taxon>Viridiplantae</taxon>
        <taxon>Streptophyta</taxon>
        <taxon>Embryophyta</taxon>
        <taxon>Tracheophyta</taxon>
        <taxon>Spermatophyta</taxon>
        <taxon>Magnoliopsida</taxon>
        <taxon>eudicotyledons</taxon>
        <taxon>Gunneridae</taxon>
        <taxon>Pentapetalae</taxon>
        <taxon>rosids</taxon>
        <taxon>fabids</taxon>
        <taxon>Malpighiales</taxon>
        <taxon>Linaceae</taxon>
        <taxon>Linum</taxon>
    </lineage>
</organism>
<name>A0AAV2DSW3_9ROSI</name>
<dbReference type="EMBL" id="OZ034816">
    <property type="protein sequence ID" value="CAL1376629.1"/>
    <property type="molecule type" value="Genomic_DNA"/>
</dbReference>